<evidence type="ECO:0008006" key="3">
    <source>
        <dbReference type="Google" id="ProtNLM"/>
    </source>
</evidence>
<accession>A0ABP5WHP6</accession>
<sequence length="100" mass="10617">MTEVIRGNFGQLDDLAQQIMNAVGRVQEEMDTWRSTSGATEADWMDAAGGQFAEVSAAWQQVSTAQQQMLDALRGGVITANGELQQALSAAVARVGSTTI</sequence>
<dbReference type="Gene3D" id="1.10.287.1060">
    <property type="entry name" value="ESAT-6-like"/>
    <property type="match status" value="1"/>
</dbReference>
<dbReference type="RefSeq" id="WP_344591460.1">
    <property type="nucleotide sequence ID" value="NZ_BAAARW010000016.1"/>
</dbReference>
<keyword evidence="2" id="KW-1185">Reference proteome</keyword>
<dbReference type="EMBL" id="BAAARW010000016">
    <property type="protein sequence ID" value="GAA2427712.1"/>
    <property type="molecule type" value="Genomic_DNA"/>
</dbReference>
<name>A0ABP5WHP6_9ACTN</name>
<gene>
    <name evidence="1" type="ORF">GCM10010191_45780</name>
</gene>
<evidence type="ECO:0000313" key="1">
    <source>
        <dbReference type="EMBL" id="GAA2427712.1"/>
    </source>
</evidence>
<reference evidence="2" key="1">
    <citation type="journal article" date="2019" name="Int. J. Syst. Evol. Microbiol.">
        <title>The Global Catalogue of Microorganisms (GCM) 10K type strain sequencing project: providing services to taxonomists for standard genome sequencing and annotation.</title>
        <authorList>
            <consortium name="The Broad Institute Genomics Platform"/>
            <consortium name="The Broad Institute Genome Sequencing Center for Infectious Disease"/>
            <person name="Wu L."/>
            <person name="Ma J."/>
        </authorList>
    </citation>
    <scope>NUCLEOTIDE SEQUENCE [LARGE SCALE GENOMIC DNA]</scope>
    <source>
        <strain evidence="2">JCM 3325</strain>
    </source>
</reference>
<dbReference type="InterPro" id="IPR036689">
    <property type="entry name" value="ESAT-6-like_sf"/>
</dbReference>
<evidence type="ECO:0000313" key="2">
    <source>
        <dbReference type="Proteomes" id="UP001501231"/>
    </source>
</evidence>
<dbReference type="SUPFAM" id="SSF140453">
    <property type="entry name" value="EsxAB dimer-like"/>
    <property type="match status" value="1"/>
</dbReference>
<protein>
    <recommendedName>
        <fullName evidence="3">WXG100 family type VII secretion target</fullName>
    </recommendedName>
</protein>
<comment type="caution">
    <text evidence="1">The sequence shown here is derived from an EMBL/GenBank/DDBJ whole genome shotgun (WGS) entry which is preliminary data.</text>
</comment>
<dbReference type="Proteomes" id="UP001501231">
    <property type="component" value="Unassembled WGS sequence"/>
</dbReference>
<proteinExistence type="predicted"/>
<organism evidence="1 2">
    <name type="scientific">Actinomadura vinacea</name>
    <dbReference type="NCBI Taxonomy" id="115336"/>
    <lineage>
        <taxon>Bacteria</taxon>
        <taxon>Bacillati</taxon>
        <taxon>Actinomycetota</taxon>
        <taxon>Actinomycetes</taxon>
        <taxon>Streptosporangiales</taxon>
        <taxon>Thermomonosporaceae</taxon>
        <taxon>Actinomadura</taxon>
    </lineage>
</organism>